<dbReference type="Proteomes" id="UP001162156">
    <property type="component" value="Unassembled WGS sequence"/>
</dbReference>
<evidence type="ECO:0000313" key="4">
    <source>
        <dbReference type="EMBL" id="KAJ8936868.1"/>
    </source>
</evidence>
<feature type="domain" description="PiggyBac transposable element-derived protein" evidence="3">
    <location>
        <begin position="7"/>
        <end position="151"/>
    </location>
</feature>
<dbReference type="InterPro" id="IPR029526">
    <property type="entry name" value="PGBD"/>
</dbReference>
<dbReference type="AlphaFoldDB" id="A0AAV8XEM1"/>
<keyword evidence="1" id="KW-1133">Transmembrane helix</keyword>
<keyword evidence="1" id="KW-0812">Transmembrane</keyword>
<sequence>MQEKLYQGYSLHMDKFYNNFTLAKQLLSFNTYCTGTLHAGRRYIPEDVAKAKLNIGESISRYAEGVFIGKWRDRRDVLYISTEHDNEMVKDRNYKRDTKKKPKPIVEFQKYIPGIDLQEQMMSYYPFSRKTIGWYKKLGFHVIHMMVFNAFLLYIKYSGKKMPFYDFRLSIVEDLLPADHALSTAPKKPPKLTLLEHFPTKCLKNEQGRAMRRRCKSCWSKNIRKDTQYLCTTCPGSPGLCLEPCFKEYHAHVKLK</sequence>
<dbReference type="Pfam" id="PF13842">
    <property type="entry name" value="zf-Tnp_2"/>
    <property type="match status" value="1"/>
</dbReference>
<name>A0AAV8XEM1_9CUCU</name>
<comment type="caution">
    <text evidence="4">The sequence shown here is derived from an EMBL/GenBank/DDBJ whole genome shotgun (WGS) entry which is preliminary data.</text>
</comment>
<dbReference type="EMBL" id="JANEYF010003368">
    <property type="protein sequence ID" value="KAJ8936868.1"/>
    <property type="molecule type" value="Genomic_DNA"/>
</dbReference>
<accession>A0AAV8XEM1</accession>
<evidence type="ECO:0000259" key="3">
    <source>
        <dbReference type="Pfam" id="PF13843"/>
    </source>
</evidence>
<keyword evidence="5" id="KW-1185">Reference proteome</keyword>
<protein>
    <recommendedName>
        <fullName evidence="6">PiggyBac transposable element-derived protein domain-containing protein</fullName>
    </recommendedName>
</protein>
<dbReference type="PANTHER" id="PTHR46599:SF3">
    <property type="entry name" value="PIGGYBAC TRANSPOSABLE ELEMENT-DERIVED PROTEIN 4"/>
    <property type="match status" value="1"/>
</dbReference>
<feature type="transmembrane region" description="Helical" evidence="1">
    <location>
        <begin position="138"/>
        <end position="155"/>
    </location>
</feature>
<keyword evidence="1" id="KW-0472">Membrane</keyword>
<evidence type="ECO:0000313" key="5">
    <source>
        <dbReference type="Proteomes" id="UP001162156"/>
    </source>
</evidence>
<dbReference type="PANTHER" id="PTHR46599">
    <property type="entry name" value="PIGGYBAC TRANSPOSABLE ELEMENT-DERIVED PROTEIN 4"/>
    <property type="match status" value="1"/>
</dbReference>
<feature type="domain" description="PiggyBac transposable element-derived protein 4 C-terminal zinc-finger" evidence="2">
    <location>
        <begin position="208"/>
        <end position="250"/>
    </location>
</feature>
<proteinExistence type="predicted"/>
<evidence type="ECO:0000256" key="1">
    <source>
        <dbReference type="SAM" id="Phobius"/>
    </source>
</evidence>
<gene>
    <name evidence="4" type="ORF">NQ314_012132</name>
</gene>
<reference evidence="4" key="1">
    <citation type="journal article" date="2023" name="Insect Mol. Biol.">
        <title>Genome sequencing provides insights into the evolution of gene families encoding plant cell wall-degrading enzymes in longhorned beetles.</title>
        <authorList>
            <person name="Shin N.R."/>
            <person name="Okamura Y."/>
            <person name="Kirsch R."/>
            <person name="Pauchet Y."/>
        </authorList>
    </citation>
    <scope>NUCLEOTIDE SEQUENCE</scope>
    <source>
        <strain evidence="4">RBIC_L_NR</strain>
    </source>
</reference>
<dbReference type="Pfam" id="PF13843">
    <property type="entry name" value="DDE_Tnp_1_7"/>
    <property type="match status" value="1"/>
</dbReference>
<evidence type="ECO:0000259" key="2">
    <source>
        <dbReference type="Pfam" id="PF13842"/>
    </source>
</evidence>
<evidence type="ECO:0008006" key="6">
    <source>
        <dbReference type="Google" id="ProtNLM"/>
    </source>
</evidence>
<dbReference type="InterPro" id="IPR032718">
    <property type="entry name" value="PGBD4_Znf_C"/>
</dbReference>
<organism evidence="4 5">
    <name type="scientific">Rhamnusium bicolor</name>
    <dbReference type="NCBI Taxonomy" id="1586634"/>
    <lineage>
        <taxon>Eukaryota</taxon>
        <taxon>Metazoa</taxon>
        <taxon>Ecdysozoa</taxon>
        <taxon>Arthropoda</taxon>
        <taxon>Hexapoda</taxon>
        <taxon>Insecta</taxon>
        <taxon>Pterygota</taxon>
        <taxon>Neoptera</taxon>
        <taxon>Endopterygota</taxon>
        <taxon>Coleoptera</taxon>
        <taxon>Polyphaga</taxon>
        <taxon>Cucujiformia</taxon>
        <taxon>Chrysomeloidea</taxon>
        <taxon>Cerambycidae</taxon>
        <taxon>Lepturinae</taxon>
        <taxon>Rhagiini</taxon>
        <taxon>Rhamnusium</taxon>
    </lineage>
</organism>